<evidence type="ECO:0008006" key="3">
    <source>
        <dbReference type="Google" id="ProtNLM"/>
    </source>
</evidence>
<dbReference type="RefSeq" id="WP_261696658.1">
    <property type="nucleotide sequence ID" value="NZ_CP104694.1"/>
</dbReference>
<name>A0ABY6BIN8_9GAMM</name>
<sequence>MNKYAKWMVAGMAVLGAAAPDAVLADAQRLGPPAGGTAYPAFAQNIALDDLTGTVAASSHLEQNAGTSNRGAVELFRRADSGWNHVGTLKDPTADIFGWRLAAGDGWIAVGAAVSGTHVIDLFQNTGAGWVYRQRLVPSIPGVPAVHLGKITLDGGNLLVGSSYFPGNMPGKTQVEAYRLVGETWQSEGVLETPYARWYLGRAMVLSGDSAVVTVEFPTLDQAPKFASFVRNQGQWQHVSSALAPAIDYPYVNHALAICGGNLFVSVRSVNVDGGNGLVQRYTGSASAWTPSGNPLTSGDHYFGWGLGCSAGALGITAPGAQKAYRLAPGHGAELETLQTPEYTGRAFDDNQVVVHANDVIINDMWGLVPAVGYVGAAFAFLDDRLFRHGFD</sequence>
<reference evidence="1" key="1">
    <citation type="submission" date="2022-09" db="EMBL/GenBank/DDBJ databases">
        <title>Tahibacter sp. nov., isolated from a fresh water.</title>
        <authorList>
            <person name="Baek J.H."/>
            <person name="Lee J.K."/>
            <person name="Kim J.M."/>
            <person name="Jeon C.O."/>
        </authorList>
    </citation>
    <scope>NUCLEOTIDE SEQUENCE</scope>
    <source>
        <strain evidence="1">W38</strain>
    </source>
</reference>
<accession>A0ABY6BIN8</accession>
<evidence type="ECO:0000313" key="1">
    <source>
        <dbReference type="EMBL" id="UXI69705.1"/>
    </source>
</evidence>
<organism evidence="1 2">
    <name type="scientific">Tahibacter amnicola</name>
    <dbReference type="NCBI Taxonomy" id="2976241"/>
    <lineage>
        <taxon>Bacteria</taxon>
        <taxon>Pseudomonadati</taxon>
        <taxon>Pseudomonadota</taxon>
        <taxon>Gammaproteobacteria</taxon>
        <taxon>Lysobacterales</taxon>
        <taxon>Rhodanobacteraceae</taxon>
        <taxon>Tahibacter</taxon>
    </lineage>
</organism>
<dbReference type="EMBL" id="CP104694">
    <property type="protein sequence ID" value="UXI69705.1"/>
    <property type="molecule type" value="Genomic_DNA"/>
</dbReference>
<proteinExistence type="predicted"/>
<gene>
    <name evidence="1" type="ORF">N4264_08755</name>
</gene>
<keyword evidence="2" id="KW-1185">Reference proteome</keyword>
<evidence type="ECO:0000313" key="2">
    <source>
        <dbReference type="Proteomes" id="UP001064632"/>
    </source>
</evidence>
<dbReference type="Proteomes" id="UP001064632">
    <property type="component" value="Chromosome"/>
</dbReference>
<protein>
    <recommendedName>
        <fullName evidence="3">FG-GAP repeat protein</fullName>
    </recommendedName>
</protein>